<dbReference type="Pfam" id="PF00400">
    <property type="entry name" value="WD40"/>
    <property type="match status" value="2"/>
</dbReference>
<evidence type="ECO:0000256" key="8">
    <source>
        <dbReference type="ARBA" id="ARBA00023212"/>
    </source>
</evidence>
<evidence type="ECO:0000256" key="10">
    <source>
        <dbReference type="PIRNR" id="PIRNR038093"/>
    </source>
</evidence>
<dbReference type="SMART" id="SM00320">
    <property type="entry name" value="WD40"/>
    <property type="match status" value="5"/>
</dbReference>
<dbReference type="InterPro" id="IPR017383">
    <property type="entry name" value="ARPC1"/>
</dbReference>
<evidence type="ECO:0000256" key="3">
    <source>
        <dbReference type="ARBA" id="ARBA00006260"/>
    </source>
</evidence>
<dbReference type="InterPro" id="IPR001680">
    <property type="entry name" value="WD40_rpt"/>
</dbReference>
<dbReference type="PANTHER" id="PTHR10709:SF2">
    <property type="entry name" value="ACTIN-RELATED PROTEIN 2_3 COMPLEX SUBUNIT"/>
    <property type="match status" value="1"/>
</dbReference>
<evidence type="ECO:0000256" key="11">
    <source>
        <dbReference type="PROSITE-ProRule" id="PRU00221"/>
    </source>
</evidence>
<keyword evidence="8 10" id="KW-0206">Cytoskeleton</keyword>
<evidence type="ECO:0000256" key="6">
    <source>
        <dbReference type="ARBA" id="ARBA00022737"/>
    </source>
</evidence>
<evidence type="ECO:0000313" key="12">
    <source>
        <dbReference type="EMBL" id="KAF6203389.1"/>
    </source>
</evidence>
<dbReference type="PROSITE" id="PS50082">
    <property type="entry name" value="WD_REPEATS_2"/>
    <property type="match status" value="1"/>
</dbReference>
<dbReference type="GO" id="GO:0034314">
    <property type="term" value="P:Arp2/3 complex-mediated actin nucleation"/>
    <property type="evidence" value="ECO:0007669"/>
    <property type="project" value="UniProtKB-UniRule"/>
</dbReference>
<reference evidence="12" key="1">
    <citation type="journal article" date="2021" name="Mol. Ecol. Resour.">
        <title>Apolygus lucorum genome provides insights into omnivorousness and mesophyll feeding.</title>
        <authorList>
            <person name="Liu Y."/>
            <person name="Liu H."/>
            <person name="Wang H."/>
            <person name="Huang T."/>
            <person name="Liu B."/>
            <person name="Yang B."/>
            <person name="Yin L."/>
            <person name="Li B."/>
            <person name="Zhang Y."/>
            <person name="Zhang S."/>
            <person name="Jiang F."/>
            <person name="Zhang X."/>
            <person name="Ren Y."/>
            <person name="Wang B."/>
            <person name="Wang S."/>
            <person name="Lu Y."/>
            <person name="Wu K."/>
            <person name="Fan W."/>
            <person name="Wang G."/>
        </authorList>
    </citation>
    <scope>NUCLEOTIDE SEQUENCE</scope>
    <source>
        <strain evidence="12">12Hb</strain>
    </source>
</reference>
<protein>
    <recommendedName>
        <fullName evidence="10">Actin-related protein 2/3 complex subunit</fullName>
    </recommendedName>
</protein>
<evidence type="ECO:0000256" key="9">
    <source>
        <dbReference type="ARBA" id="ARBA00023242"/>
    </source>
</evidence>
<dbReference type="GO" id="GO:0051015">
    <property type="term" value="F:actin filament binding"/>
    <property type="evidence" value="ECO:0007669"/>
    <property type="project" value="TreeGrafter"/>
</dbReference>
<comment type="similarity">
    <text evidence="3 10">Belongs to the WD repeat ARPC1 family.</text>
</comment>
<sequence>MCEKHNFGVNPITCHAWNKDRTQLALSPNNHEVHIYQRGGPGGDWTLTDVLEQHDLRVTGIDWAPNTNRIVTCAADRNAYVWTQTTDGKWKPTLVLLRINRAATCVRWSPKENKFAVGSGARLISVCYFEKGNDWWVSKHIKKPIRSTITCLDWHPNNWLLAAGSADFKVRVYSGLVKEVEGTPTEPTKWATKAALGTVLGEFSNSNLGGGWIRSVSFSEDGNRLCWVSHDASICLVDVTKGLTVHKLRTKHLPFLNCVWVGPNAIVVSGHGCCPILYNVDGTGSLQFGCKLDISEKRVGGGLSAMKIFQSLDKQGRLELSDTELETIHQNAITCLRIYQGSLGAATKLSTSGADGQLVIWDLQPLEKSMAGLRINESQPGSEQQRDKIASWHQLLVTPSQVVSNKETR</sequence>
<keyword evidence="9" id="KW-0539">Nucleus</keyword>
<proteinExistence type="inferred from homology"/>
<keyword evidence="5 11" id="KW-0853">WD repeat</keyword>
<keyword evidence="7 10" id="KW-0009">Actin-binding</keyword>
<accession>A0A8S9X4I4</accession>
<dbReference type="PROSITE" id="PS50294">
    <property type="entry name" value="WD_REPEATS_REGION"/>
    <property type="match status" value="1"/>
</dbReference>
<dbReference type="PIRSF" id="PIRSF038093">
    <property type="entry name" value="ARP2/3_su1"/>
    <property type="match status" value="1"/>
</dbReference>
<evidence type="ECO:0000256" key="2">
    <source>
        <dbReference type="ARBA" id="ARBA00004245"/>
    </source>
</evidence>
<keyword evidence="6" id="KW-0677">Repeat</keyword>
<comment type="function">
    <text evidence="10">Functions as component of the Arp2/3 complex which is involved in regulation of actin polymerization and together with an activating nucleation-promoting factor (NPF) mediates the formation of branched actin networks.</text>
</comment>
<dbReference type="OrthoDB" id="406844at2759"/>
<organism evidence="12 13">
    <name type="scientific">Apolygus lucorum</name>
    <name type="common">Small green plant bug</name>
    <name type="synonym">Lygocoris lucorum</name>
    <dbReference type="NCBI Taxonomy" id="248454"/>
    <lineage>
        <taxon>Eukaryota</taxon>
        <taxon>Metazoa</taxon>
        <taxon>Ecdysozoa</taxon>
        <taxon>Arthropoda</taxon>
        <taxon>Hexapoda</taxon>
        <taxon>Insecta</taxon>
        <taxon>Pterygota</taxon>
        <taxon>Neoptera</taxon>
        <taxon>Paraneoptera</taxon>
        <taxon>Hemiptera</taxon>
        <taxon>Heteroptera</taxon>
        <taxon>Panheteroptera</taxon>
        <taxon>Cimicomorpha</taxon>
        <taxon>Miridae</taxon>
        <taxon>Mirini</taxon>
        <taxon>Apolygus</taxon>
    </lineage>
</organism>
<evidence type="ECO:0000256" key="7">
    <source>
        <dbReference type="ARBA" id="ARBA00023203"/>
    </source>
</evidence>
<dbReference type="InterPro" id="IPR036322">
    <property type="entry name" value="WD40_repeat_dom_sf"/>
</dbReference>
<evidence type="ECO:0000256" key="1">
    <source>
        <dbReference type="ARBA" id="ARBA00004123"/>
    </source>
</evidence>
<evidence type="ECO:0000313" key="13">
    <source>
        <dbReference type="Proteomes" id="UP000466442"/>
    </source>
</evidence>
<dbReference type="FunFam" id="2.130.10.10:FF:000030">
    <property type="entry name" value="Actin-related protein 2/3 complex subunit"/>
    <property type="match status" value="1"/>
</dbReference>
<name>A0A8S9X4I4_APOLU</name>
<evidence type="ECO:0000256" key="4">
    <source>
        <dbReference type="ARBA" id="ARBA00022490"/>
    </source>
</evidence>
<dbReference type="GO" id="GO:0005634">
    <property type="term" value="C:nucleus"/>
    <property type="evidence" value="ECO:0007669"/>
    <property type="project" value="UniProtKB-SubCell"/>
</dbReference>
<dbReference type="SUPFAM" id="SSF50978">
    <property type="entry name" value="WD40 repeat-like"/>
    <property type="match status" value="1"/>
</dbReference>
<comment type="caution">
    <text evidence="12">The sequence shown here is derived from an EMBL/GenBank/DDBJ whole genome shotgun (WGS) entry which is preliminary data.</text>
</comment>
<keyword evidence="13" id="KW-1185">Reference proteome</keyword>
<evidence type="ECO:0000256" key="5">
    <source>
        <dbReference type="ARBA" id="ARBA00022574"/>
    </source>
</evidence>
<dbReference type="Proteomes" id="UP000466442">
    <property type="component" value="Unassembled WGS sequence"/>
</dbReference>
<comment type="subcellular location">
    <subcellularLocation>
        <location evidence="2">Cytoplasm</location>
        <location evidence="2">Cytoskeleton</location>
    </subcellularLocation>
    <subcellularLocation>
        <location evidence="1">Nucleus</location>
    </subcellularLocation>
</comment>
<keyword evidence="4 10" id="KW-0963">Cytoplasm</keyword>
<dbReference type="InterPro" id="IPR015943">
    <property type="entry name" value="WD40/YVTN_repeat-like_dom_sf"/>
</dbReference>
<feature type="repeat" description="WD" evidence="11">
    <location>
        <begin position="51"/>
        <end position="82"/>
    </location>
</feature>
<dbReference type="AlphaFoldDB" id="A0A8S9X4I4"/>
<dbReference type="Gene3D" id="2.130.10.10">
    <property type="entry name" value="YVTN repeat-like/Quinoprotein amine dehydrogenase"/>
    <property type="match status" value="1"/>
</dbReference>
<dbReference type="PANTHER" id="PTHR10709">
    <property type="entry name" value="ACTIN-RELATED PROTEIN 2/3 COMPLEX SUBUNIT 1"/>
    <property type="match status" value="1"/>
</dbReference>
<dbReference type="EMBL" id="WIXP02000011">
    <property type="protein sequence ID" value="KAF6203389.1"/>
    <property type="molecule type" value="Genomic_DNA"/>
</dbReference>
<gene>
    <name evidence="12" type="ORF">GE061_003808</name>
</gene>
<dbReference type="GO" id="GO:0005885">
    <property type="term" value="C:Arp2/3 protein complex"/>
    <property type="evidence" value="ECO:0007669"/>
    <property type="project" value="UniProtKB-UniRule"/>
</dbReference>